<proteinExistence type="predicted"/>
<evidence type="ECO:0000313" key="8">
    <source>
        <dbReference type="Proteomes" id="UP000215616"/>
    </source>
</evidence>
<gene>
    <name evidence="7" type="ORF">B7Z12_16375</name>
</gene>
<feature type="active site" description="Nucleophile" evidence="5">
    <location>
        <position position="28"/>
    </location>
</feature>
<keyword evidence="3" id="KW-0326">Glycosidase</keyword>
<accession>A0A258CXL9</accession>
<reference evidence="7 8" key="1">
    <citation type="submission" date="2017-03" db="EMBL/GenBank/DDBJ databases">
        <title>Lifting the veil on microbial sulfur biogeochemistry in mining wastewaters.</title>
        <authorList>
            <person name="Kantor R.S."/>
            <person name="Colenbrander Nelson T."/>
            <person name="Marshall S."/>
            <person name="Bennett D."/>
            <person name="Apte S."/>
            <person name="Camacho D."/>
            <person name="Thomas B.C."/>
            <person name="Warren L.A."/>
            <person name="Banfield J.F."/>
        </authorList>
    </citation>
    <scope>NUCLEOTIDE SEQUENCE [LARGE SCALE GENOMIC DNA]</scope>
    <source>
        <strain evidence="7">32-67-7</strain>
    </source>
</reference>
<dbReference type="InterPro" id="IPR001000">
    <property type="entry name" value="GH10_dom"/>
</dbReference>
<dbReference type="Pfam" id="PF00331">
    <property type="entry name" value="Glyco_hydro_10"/>
    <property type="match status" value="1"/>
</dbReference>
<dbReference type="InterPro" id="IPR031158">
    <property type="entry name" value="GH10_AS"/>
</dbReference>
<protein>
    <submittedName>
        <fullName evidence="7">Glycosyl hydrolase family 10</fullName>
    </submittedName>
</protein>
<dbReference type="InterPro" id="IPR017853">
    <property type="entry name" value="GH"/>
</dbReference>
<sequence length="119" mass="13299">ARRPAFGAGLRRFLAEVADLGLEIYITELDVSDQKVLGPQARRDAIVADHYRAFLDVVLDEPAVTRVTTWGLSDRYTSKSDMFPRADRQGVRPLPFDDALRPKLAVQAMADAFLASPRR</sequence>
<dbReference type="Proteomes" id="UP000215616">
    <property type="component" value="Unassembled WGS sequence"/>
</dbReference>
<comment type="caution">
    <text evidence="7">The sequence shown here is derived from an EMBL/GenBank/DDBJ whole genome shotgun (WGS) entry which is preliminary data.</text>
</comment>
<evidence type="ECO:0000259" key="6">
    <source>
        <dbReference type="PROSITE" id="PS51760"/>
    </source>
</evidence>
<keyword evidence="4" id="KW-0624">Polysaccharide degradation</keyword>
<organism evidence="7 8">
    <name type="scientific">Caulobacter vibrioides</name>
    <name type="common">Caulobacter crescentus</name>
    <dbReference type="NCBI Taxonomy" id="155892"/>
    <lineage>
        <taxon>Bacteria</taxon>
        <taxon>Pseudomonadati</taxon>
        <taxon>Pseudomonadota</taxon>
        <taxon>Alphaproteobacteria</taxon>
        <taxon>Caulobacterales</taxon>
        <taxon>Caulobacteraceae</taxon>
        <taxon>Caulobacter</taxon>
    </lineage>
</organism>
<evidence type="ECO:0000313" key="7">
    <source>
        <dbReference type="EMBL" id="OYX00311.1"/>
    </source>
</evidence>
<dbReference type="AlphaFoldDB" id="A0A258CXL9"/>
<dbReference type="Gene3D" id="3.20.20.80">
    <property type="entry name" value="Glycosidases"/>
    <property type="match status" value="1"/>
</dbReference>
<dbReference type="GO" id="GO:0000272">
    <property type="term" value="P:polysaccharide catabolic process"/>
    <property type="evidence" value="ECO:0007669"/>
    <property type="project" value="UniProtKB-KW"/>
</dbReference>
<dbReference type="EMBL" id="NCDQ01000322">
    <property type="protein sequence ID" value="OYX00311.1"/>
    <property type="molecule type" value="Genomic_DNA"/>
</dbReference>
<evidence type="ECO:0000256" key="4">
    <source>
        <dbReference type="ARBA" id="ARBA00023326"/>
    </source>
</evidence>
<keyword evidence="2" id="KW-0119">Carbohydrate metabolism</keyword>
<dbReference type="GO" id="GO:0004553">
    <property type="term" value="F:hydrolase activity, hydrolyzing O-glycosyl compounds"/>
    <property type="evidence" value="ECO:0007669"/>
    <property type="project" value="InterPro"/>
</dbReference>
<dbReference type="PROSITE" id="PS51760">
    <property type="entry name" value="GH10_2"/>
    <property type="match status" value="1"/>
</dbReference>
<dbReference type="PROSITE" id="PS00591">
    <property type="entry name" value="GH10_1"/>
    <property type="match status" value="1"/>
</dbReference>
<evidence type="ECO:0000256" key="3">
    <source>
        <dbReference type="ARBA" id="ARBA00023295"/>
    </source>
</evidence>
<feature type="domain" description="GH10" evidence="6">
    <location>
        <begin position="1"/>
        <end position="112"/>
    </location>
</feature>
<evidence type="ECO:0000256" key="2">
    <source>
        <dbReference type="ARBA" id="ARBA00023277"/>
    </source>
</evidence>
<evidence type="ECO:0000256" key="1">
    <source>
        <dbReference type="ARBA" id="ARBA00022801"/>
    </source>
</evidence>
<evidence type="ECO:0000256" key="5">
    <source>
        <dbReference type="PROSITE-ProRule" id="PRU10061"/>
    </source>
</evidence>
<name>A0A258CXL9_CAUVI</name>
<keyword evidence="1 7" id="KW-0378">Hydrolase</keyword>
<feature type="non-terminal residue" evidence="7">
    <location>
        <position position="1"/>
    </location>
</feature>
<dbReference type="SUPFAM" id="SSF51445">
    <property type="entry name" value="(Trans)glycosidases"/>
    <property type="match status" value="1"/>
</dbReference>